<dbReference type="Gene3D" id="3.40.630.30">
    <property type="match status" value="1"/>
</dbReference>
<gene>
    <name evidence="3" type="ORF">R77569_03773</name>
    <name evidence="2" type="ORF">R77591_04553</name>
</gene>
<evidence type="ECO:0000313" key="2">
    <source>
        <dbReference type="EMBL" id="CAJ0696231.1"/>
    </source>
</evidence>
<dbReference type="SUPFAM" id="SSF55729">
    <property type="entry name" value="Acyl-CoA N-acyltransferases (Nat)"/>
    <property type="match status" value="1"/>
</dbReference>
<dbReference type="GO" id="GO:0016747">
    <property type="term" value="F:acyltransferase activity, transferring groups other than amino-acyl groups"/>
    <property type="evidence" value="ECO:0007669"/>
    <property type="project" value="InterPro"/>
</dbReference>
<accession>A0AAD2ENP3</accession>
<dbReference type="Pfam" id="PF13508">
    <property type="entry name" value="Acetyltransf_7"/>
    <property type="match status" value="1"/>
</dbReference>
<dbReference type="Proteomes" id="UP001190002">
    <property type="component" value="Unassembled WGS sequence"/>
</dbReference>
<comment type="caution">
    <text evidence="2">The sequence shown here is derived from an EMBL/GenBank/DDBJ whole genome shotgun (WGS) entry which is preliminary data.</text>
</comment>
<reference evidence="2 5" key="1">
    <citation type="submission" date="2023-07" db="EMBL/GenBank/DDBJ databases">
        <authorList>
            <person name="Peeters C."/>
        </authorList>
    </citation>
    <scope>NUCLEOTIDE SEQUENCE</scope>
    <source>
        <strain evidence="3 5">R-77569</strain>
        <strain evidence="2">R-77591</strain>
    </source>
</reference>
<dbReference type="CDD" id="cd04301">
    <property type="entry name" value="NAT_SF"/>
    <property type="match status" value="1"/>
</dbReference>
<name>A0AAD2ENP3_9RALS</name>
<dbReference type="PROSITE" id="PS51186">
    <property type="entry name" value="GNAT"/>
    <property type="match status" value="1"/>
</dbReference>
<evidence type="ECO:0000313" key="5">
    <source>
        <dbReference type="Proteomes" id="UP001190452"/>
    </source>
</evidence>
<dbReference type="RefSeq" id="WP_104565130.1">
    <property type="nucleotide sequence ID" value="NZ_CATVXE010000028.1"/>
</dbReference>
<sequence length="150" mass="16336">MLTHEVQLRPASLADWCQVAALLKNAKLPADDIDIQDTIEAFHVALDKGRVIGCAAAERGGASIVIRSVVVDPMYRDHGIASRLIGTLLVRARASGVRQAYLLSARAPLYFARWGFYLFPVENAPAEVRASAAFRDAGQASPLCMRCDLR</sequence>
<proteinExistence type="predicted"/>
<dbReference type="EMBL" id="CATVXE010000028">
    <property type="protein sequence ID" value="CAJ0696231.1"/>
    <property type="molecule type" value="Genomic_DNA"/>
</dbReference>
<protein>
    <recommendedName>
        <fullName evidence="1">N-acetyltransferase domain-containing protein</fullName>
    </recommendedName>
</protein>
<dbReference type="InterPro" id="IPR000182">
    <property type="entry name" value="GNAT_dom"/>
</dbReference>
<dbReference type="Proteomes" id="UP001190452">
    <property type="component" value="Unassembled WGS sequence"/>
</dbReference>
<feature type="domain" description="N-acetyltransferase" evidence="1">
    <location>
        <begin position="6"/>
        <end position="150"/>
    </location>
</feature>
<evidence type="ECO:0000313" key="3">
    <source>
        <dbReference type="EMBL" id="CAJ0887072.1"/>
    </source>
</evidence>
<organism evidence="2 4">
    <name type="scientific">Ralstonia mannitolilytica</name>
    <dbReference type="NCBI Taxonomy" id="105219"/>
    <lineage>
        <taxon>Bacteria</taxon>
        <taxon>Pseudomonadati</taxon>
        <taxon>Pseudomonadota</taxon>
        <taxon>Betaproteobacteria</taxon>
        <taxon>Burkholderiales</taxon>
        <taxon>Burkholderiaceae</taxon>
        <taxon>Ralstonia</taxon>
    </lineage>
</organism>
<evidence type="ECO:0000313" key="4">
    <source>
        <dbReference type="Proteomes" id="UP001190002"/>
    </source>
</evidence>
<dbReference type="AlphaFoldDB" id="A0AAD2ENP3"/>
<dbReference type="InterPro" id="IPR016181">
    <property type="entry name" value="Acyl_CoA_acyltransferase"/>
</dbReference>
<evidence type="ECO:0000259" key="1">
    <source>
        <dbReference type="PROSITE" id="PS51186"/>
    </source>
</evidence>
<dbReference type="EMBL" id="CAUDKV010000018">
    <property type="protein sequence ID" value="CAJ0887072.1"/>
    <property type="molecule type" value="Genomic_DNA"/>
</dbReference>
<keyword evidence="5" id="KW-1185">Reference proteome</keyword>